<keyword evidence="13" id="KW-1185">Reference proteome</keyword>
<evidence type="ECO:0000313" key="12">
    <source>
        <dbReference type="EMBL" id="RSH81420.1"/>
    </source>
</evidence>
<dbReference type="STRING" id="1890683.A0A427XRF8"/>
<dbReference type="Pfam" id="PF00271">
    <property type="entry name" value="Helicase_C"/>
    <property type="match status" value="1"/>
</dbReference>
<keyword evidence="7" id="KW-0238">DNA-binding</keyword>
<keyword evidence="5" id="KW-0347">Helicase</keyword>
<dbReference type="GO" id="GO:0016887">
    <property type="term" value="F:ATP hydrolysis activity"/>
    <property type="evidence" value="ECO:0007669"/>
    <property type="project" value="InterPro"/>
</dbReference>
<dbReference type="GO" id="GO:0004386">
    <property type="term" value="F:helicase activity"/>
    <property type="evidence" value="ECO:0007669"/>
    <property type="project" value="UniProtKB-KW"/>
</dbReference>
<accession>A0A427XRF8</accession>
<dbReference type="InterPro" id="IPR044972">
    <property type="entry name" value="Mot1"/>
</dbReference>
<name>A0A427XRF8_9TREE</name>
<feature type="domain" description="Helicase ATP-binding" evidence="10">
    <location>
        <begin position="1359"/>
        <end position="1532"/>
    </location>
</feature>
<sequence length="1915" mass="207395">MSFRQDKLILLIDSGTSSQVRRTAAKQLSDLTVKTFRSSRPGATEVKPEVLPEVSLDATVEVIPEVKPEVKLEVKPELPSEATSKDEAALAEVAESRVTLEGEVSEEDAWTDVLDTVAKVVPLLRSKLSDTRSAAAFTLGLLANSLPAWSQPHTSASASSSTWTSSAPLSDPIALPELLRDGQTLLASAGREYVAKPTGGDKAKRRKAMMGSLGLGDAVGWGDDVDKVIGEEDDEVTDQAQIPKGVETPKSTGEVPKDVFEGLSARQIVMLKRKKGNLVEEANKMRKLNERAAGSGQTTPTETPTPQPSPPRGNGALPPASEAVTIDPGAKARARAAAGGQVEPLLDAEGNVITGPSQPKIALIPGQSPWVAVLLEIVPSLSDPTWQARHGGGLAVMEIIRSTSLEDDAFLLFLARELLNLLALDRFGDFVGDTVIAPVRETAAQALGVTLKYLSLSGVREVHETLMGMVIQSWAKRGKEAEGRPKSERFSWEVRHAGLLGLKYEVAVRPDLLAEEVTAKAEAKMEVEVDEKPDLQRTGLSIMNDVVDAAIIALRDSDDDVRTVAASALLPITATLALELPHDALASLLDTLWDCLAEGGDELGSSTGAIMDLLGDMISHRQVIAIMAESSRSEGPRSRTQLISRTYAFIRHPIATVRLAVVNALFTFSTVPELPREWMSESLFRLLFQNLVLEERGDTRDISFSAFAAALEQVALAGGLEAAVGGTVEEWYAIAMTPIGGPLDDDLFLTVGKRGGHNVDKAMMAGDMSLVTMDVALQTRIAAAKALALLRRYPIEEVSDLRLLRKYLGSGSAHQAFLAATVIQEWAADVDARSDTPTALGQTNDAKPLTDLLVSAIEGPPPATYVEMTTILSRIASECQALLSAFAVEGKVSKDKIPTLPKRVDPLSASSATFSLVTAQTAIGAHFDALAGLLGKNAQKTVLPSLKDRQRKVMGSIGYFAVMKERYDVQVSAAIAGALVALRVMPSKFGPVIKSVMDSIKKEENEVLQTRSANSVSAFVAFCGTPFFTGKVNPCDKVIKNLWTFLCSDTSVTPVFSPDGSGNDGIITLKEERVQASKKGGAGGANKDEPEESEEQISMRVMRRGALEAFRAMARCFGGGLFDAVPKFWEGISAALLSSFTEGSGVDAADAKFREATSAGQDLVDCLTSLRLVAPELDSALFPRLTTLFPPIILALQSSFAVIRNTAAKCLAALCDVITEDGMRVVVDDVVPLVGDARRAASRQGAVEAIHHIIKALDIRALPYVLFLIVPVLGRMSDPDEPTRLLSTSTFASLVKMVPLEAGIPDPPGFSAELLAKRDEERKFLMQLLDGSKAEQYQIPIPIKADLRQYQRDGVSWLAFLAKYQLHGILCDDMGLGKSLQSICIIGSKHFERAAKHTSTGGVDSAHLPSLIICPPTLTGHWYHEIPKFTDYLRPVQYVGNGFERTALRPHLAKYDVVIASYETVRADIEELSKVDWLYCVLDEGHIIKNAKTKLAAAVKQIRAQHRLLLSGTPIQNNVLELWSLFDFLMPGFLGNERVFNDRFSKPILADRDGKATPKEREIASAALEALHKQVLPFLLRRLKEDVLSDLPPKIIQDYYCELSPVQKHLYDEFSRSRAAEEAGEAVADGAPGQGHVFQSLQYLRKLCNHPALVVAGEKAELEDIRKRTGVANIHDVSNAPKLEALRQLLLDCGIGLPAADKLGPQADEYSQHRVLIFCQLRPMLDLIERDLFAGQMPSVSYMRMDGSTDARKRHAVVQTFNNDPRIDVLLLTTSVGGLGLNLTGADTVIFVDHDWNPMKDLQAMDRAHRLGQKKVVNVYRLITRGTLEEKIMGLQRFKLNIASSVVTQQNAGLGSMNTGEVLDLFKVSAEPEPGKPKPAASGPVSASRILEGLEDLPPEEEYAELSMSNFLSKV</sequence>
<feature type="domain" description="Helicase C-terminal" evidence="11">
    <location>
        <begin position="1699"/>
        <end position="1854"/>
    </location>
</feature>
<dbReference type="GO" id="GO:0005634">
    <property type="term" value="C:nucleus"/>
    <property type="evidence" value="ECO:0007669"/>
    <property type="project" value="UniProtKB-SubCell"/>
</dbReference>
<evidence type="ECO:0000256" key="9">
    <source>
        <dbReference type="SAM" id="MobiDB-lite"/>
    </source>
</evidence>
<evidence type="ECO:0000256" key="4">
    <source>
        <dbReference type="ARBA" id="ARBA00022801"/>
    </source>
</evidence>
<dbReference type="InterPro" id="IPR016024">
    <property type="entry name" value="ARM-type_fold"/>
</dbReference>
<dbReference type="InterPro" id="IPR027417">
    <property type="entry name" value="P-loop_NTPase"/>
</dbReference>
<keyword evidence="4" id="KW-0378">Hydrolase</keyword>
<dbReference type="CDD" id="cd17999">
    <property type="entry name" value="DEXHc_Mot1"/>
    <property type="match status" value="1"/>
</dbReference>
<keyword evidence="3" id="KW-0547">Nucleotide-binding</keyword>
<evidence type="ECO:0000256" key="1">
    <source>
        <dbReference type="ARBA" id="ARBA00004123"/>
    </source>
</evidence>
<dbReference type="InterPro" id="IPR014001">
    <property type="entry name" value="Helicase_ATP-bd"/>
</dbReference>
<dbReference type="InterPro" id="IPR038718">
    <property type="entry name" value="SNF2-like_sf"/>
</dbReference>
<dbReference type="InterPro" id="IPR011989">
    <property type="entry name" value="ARM-like"/>
</dbReference>
<proteinExistence type="predicted"/>
<dbReference type="PROSITE" id="PS51192">
    <property type="entry name" value="HELICASE_ATP_BIND_1"/>
    <property type="match status" value="1"/>
</dbReference>
<dbReference type="FunFam" id="3.40.50.300:FF:001793">
    <property type="entry name" value="TATA-binding protein-associated factor"/>
    <property type="match status" value="1"/>
</dbReference>
<feature type="region of interest" description="Disordered" evidence="9">
    <location>
        <begin position="1076"/>
        <end position="1095"/>
    </location>
</feature>
<dbReference type="PROSITE" id="PS51194">
    <property type="entry name" value="HELICASE_CTER"/>
    <property type="match status" value="1"/>
</dbReference>
<dbReference type="InterPro" id="IPR001650">
    <property type="entry name" value="Helicase_C-like"/>
</dbReference>
<dbReference type="Gene3D" id="1.25.10.10">
    <property type="entry name" value="Leucine-rich Repeat Variant"/>
    <property type="match status" value="2"/>
</dbReference>
<feature type="region of interest" description="Disordered" evidence="9">
    <location>
        <begin position="1870"/>
        <end position="1894"/>
    </location>
</feature>
<evidence type="ECO:0000256" key="8">
    <source>
        <dbReference type="ARBA" id="ARBA00023242"/>
    </source>
</evidence>
<dbReference type="CDD" id="cd18793">
    <property type="entry name" value="SF2_C_SNF"/>
    <property type="match status" value="1"/>
</dbReference>
<dbReference type="EMBL" id="RSCD01000031">
    <property type="protein sequence ID" value="RSH81420.1"/>
    <property type="molecule type" value="Genomic_DNA"/>
</dbReference>
<dbReference type="GO" id="GO:0005524">
    <property type="term" value="F:ATP binding"/>
    <property type="evidence" value="ECO:0007669"/>
    <property type="project" value="UniProtKB-KW"/>
</dbReference>
<keyword evidence="8" id="KW-0539">Nucleus</keyword>
<evidence type="ECO:0000256" key="5">
    <source>
        <dbReference type="ARBA" id="ARBA00022806"/>
    </source>
</evidence>
<keyword evidence="6" id="KW-0067">ATP-binding</keyword>
<dbReference type="Proteomes" id="UP000279259">
    <property type="component" value="Unassembled WGS sequence"/>
</dbReference>
<keyword evidence="2" id="KW-0677">Repeat</keyword>
<organism evidence="12 13">
    <name type="scientific">Saitozyma podzolica</name>
    <dbReference type="NCBI Taxonomy" id="1890683"/>
    <lineage>
        <taxon>Eukaryota</taxon>
        <taxon>Fungi</taxon>
        <taxon>Dikarya</taxon>
        <taxon>Basidiomycota</taxon>
        <taxon>Agaricomycotina</taxon>
        <taxon>Tremellomycetes</taxon>
        <taxon>Tremellales</taxon>
        <taxon>Trimorphomycetaceae</taxon>
        <taxon>Saitozyma</taxon>
    </lineage>
</organism>
<dbReference type="Gene3D" id="3.40.50.10810">
    <property type="entry name" value="Tandem AAA-ATPase domain"/>
    <property type="match status" value="1"/>
</dbReference>
<dbReference type="InterPro" id="IPR049730">
    <property type="entry name" value="SNF2/RAD54-like_C"/>
</dbReference>
<dbReference type="SMART" id="SM00487">
    <property type="entry name" value="DEXDc"/>
    <property type="match status" value="1"/>
</dbReference>
<gene>
    <name evidence="12" type="primary">MOT1</name>
    <name evidence="12" type="ORF">EHS25_006952</name>
</gene>
<evidence type="ECO:0000259" key="11">
    <source>
        <dbReference type="PROSITE" id="PS51194"/>
    </source>
</evidence>
<dbReference type="Pfam" id="PF12054">
    <property type="entry name" value="DUF3535"/>
    <property type="match status" value="1"/>
</dbReference>
<dbReference type="FunFam" id="3.40.50.10810:FF:000042">
    <property type="entry name" value="SNF2 family helicase-like protein"/>
    <property type="match status" value="1"/>
</dbReference>
<dbReference type="OrthoDB" id="10252227at2759"/>
<reference evidence="12 13" key="1">
    <citation type="submission" date="2018-11" db="EMBL/GenBank/DDBJ databases">
        <title>Genome sequence of Saitozyma podzolica DSM 27192.</title>
        <authorList>
            <person name="Aliyu H."/>
            <person name="Gorte O."/>
            <person name="Ochsenreither K."/>
        </authorList>
    </citation>
    <scope>NUCLEOTIDE SEQUENCE [LARGE SCALE GENOMIC DNA]</scope>
    <source>
        <strain evidence="12 13">DSM 27192</strain>
    </source>
</reference>
<protein>
    <submittedName>
        <fullName evidence="12">TATA-binding protein-associated factor mot1</fullName>
    </submittedName>
</protein>
<dbReference type="GO" id="GO:0003677">
    <property type="term" value="F:DNA binding"/>
    <property type="evidence" value="ECO:0007669"/>
    <property type="project" value="UniProtKB-KW"/>
</dbReference>
<comment type="caution">
    <text evidence="12">The sequence shown here is derived from an EMBL/GenBank/DDBJ whole genome shotgun (WGS) entry which is preliminary data.</text>
</comment>
<dbReference type="PANTHER" id="PTHR36498">
    <property type="entry name" value="TATA-BINDING PROTEIN-ASSOCIATED FACTOR 172"/>
    <property type="match status" value="1"/>
</dbReference>
<dbReference type="SMART" id="SM00490">
    <property type="entry name" value="HELICc"/>
    <property type="match status" value="1"/>
</dbReference>
<dbReference type="Gene3D" id="3.40.50.300">
    <property type="entry name" value="P-loop containing nucleotide triphosphate hydrolases"/>
    <property type="match status" value="1"/>
</dbReference>
<evidence type="ECO:0000256" key="6">
    <source>
        <dbReference type="ARBA" id="ARBA00022840"/>
    </source>
</evidence>
<feature type="region of interest" description="Disordered" evidence="9">
    <location>
        <begin position="288"/>
        <end position="323"/>
    </location>
</feature>
<evidence type="ECO:0000256" key="7">
    <source>
        <dbReference type="ARBA" id="ARBA00023125"/>
    </source>
</evidence>
<evidence type="ECO:0000313" key="13">
    <source>
        <dbReference type="Proteomes" id="UP000279259"/>
    </source>
</evidence>
<dbReference type="InterPro" id="IPR022707">
    <property type="entry name" value="Mot1_central_dom"/>
</dbReference>
<dbReference type="SUPFAM" id="SSF52540">
    <property type="entry name" value="P-loop containing nucleoside triphosphate hydrolases"/>
    <property type="match status" value="2"/>
</dbReference>
<dbReference type="InterPro" id="IPR000330">
    <property type="entry name" value="SNF2_N"/>
</dbReference>
<dbReference type="Pfam" id="PF00176">
    <property type="entry name" value="SNF2-rel_dom"/>
    <property type="match status" value="1"/>
</dbReference>
<evidence type="ECO:0000259" key="10">
    <source>
        <dbReference type="PROSITE" id="PS51192"/>
    </source>
</evidence>
<dbReference type="InterPro" id="IPR044078">
    <property type="entry name" value="Mot1_ATP-bd"/>
</dbReference>
<evidence type="ECO:0000256" key="2">
    <source>
        <dbReference type="ARBA" id="ARBA00022737"/>
    </source>
</evidence>
<dbReference type="GO" id="GO:0017025">
    <property type="term" value="F:TBP-class protein binding"/>
    <property type="evidence" value="ECO:0007669"/>
    <property type="project" value="InterPro"/>
</dbReference>
<comment type="subcellular location">
    <subcellularLocation>
        <location evidence="1">Nucleus</location>
    </subcellularLocation>
</comment>
<dbReference type="SUPFAM" id="SSF48371">
    <property type="entry name" value="ARM repeat"/>
    <property type="match status" value="1"/>
</dbReference>
<evidence type="ECO:0000256" key="3">
    <source>
        <dbReference type="ARBA" id="ARBA00022741"/>
    </source>
</evidence>
<dbReference type="PANTHER" id="PTHR36498:SF1">
    <property type="entry name" value="TATA-BINDING PROTEIN-ASSOCIATED FACTOR 172"/>
    <property type="match status" value="1"/>
</dbReference>